<feature type="compositionally biased region" description="Basic and acidic residues" evidence="1">
    <location>
        <begin position="310"/>
        <end position="320"/>
    </location>
</feature>
<dbReference type="EMBL" id="BAABFL010000074">
    <property type="protein sequence ID" value="GAA4648417.1"/>
    <property type="molecule type" value="Genomic_DNA"/>
</dbReference>
<dbReference type="Proteomes" id="UP001500604">
    <property type="component" value="Unassembled WGS sequence"/>
</dbReference>
<comment type="caution">
    <text evidence="2">The sequence shown here is derived from an EMBL/GenBank/DDBJ whole genome shotgun (WGS) entry which is preliminary data.</text>
</comment>
<feature type="region of interest" description="Disordered" evidence="1">
    <location>
        <begin position="1"/>
        <end position="35"/>
    </location>
</feature>
<dbReference type="RefSeq" id="WP_345194060.1">
    <property type="nucleotide sequence ID" value="NZ_BAABFL010000074.1"/>
</dbReference>
<name>A0ABP8UXS6_9GAMM</name>
<reference evidence="3" key="1">
    <citation type="journal article" date="2019" name="Int. J. Syst. Evol. Microbiol.">
        <title>The Global Catalogue of Microorganisms (GCM) 10K type strain sequencing project: providing services to taxonomists for standard genome sequencing and annotation.</title>
        <authorList>
            <consortium name="The Broad Institute Genomics Platform"/>
            <consortium name="The Broad Institute Genome Sequencing Center for Infectious Disease"/>
            <person name="Wu L."/>
            <person name="Ma J."/>
        </authorList>
    </citation>
    <scope>NUCLEOTIDE SEQUENCE [LARGE SCALE GENOMIC DNA]</scope>
    <source>
        <strain evidence="3">JCM 17805</strain>
    </source>
</reference>
<evidence type="ECO:0000313" key="3">
    <source>
        <dbReference type="Proteomes" id="UP001500604"/>
    </source>
</evidence>
<accession>A0ABP8UXS6</accession>
<feature type="region of interest" description="Disordered" evidence="1">
    <location>
        <begin position="310"/>
        <end position="330"/>
    </location>
</feature>
<protein>
    <submittedName>
        <fullName evidence="2">Uncharacterized protein</fullName>
    </submittedName>
</protein>
<keyword evidence="3" id="KW-1185">Reference proteome</keyword>
<gene>
    <name evidence="2" type="ORF">GCM10023116_06860</name>
</gene>
<evidence type="ECO:0000256" key="1">
    <source>
        <dbReference type="SAM" id="MobiDB-lite"/>
    </source>
</evidence>
<feature type="compositionally biased region" description="Polar residues" evidence="1">
    <location>
        <begin position="1"/>
        <end position="16"/>
    </location>
</feature>
<proteinExistence type="predicted"/>
<organism evidence="2 3">
    <name type="scientific">Kistimonas scapharcae</name>
    <dbReference type="NCBI Taxonomy" id="1036133"/>
    <lineage>
        <taxon>Bacteria</taxon>
        <taxon>Pseudomonadati</taxon>
        <taxon>Pseudomonadota</taxon>
        <taxon>Gammaproteobacteria</taxon>
        <taxon>Oceanospirillales</taxon>
        <taxon>Endozoicomonadaceae</taxon>
        <taxon>Kistimonas</taxon>
    </lineage>
</organism>
<evidence type="ECO:0000313" key="2">
    <source>
        <dbReference type="EMBL" id="GAA4648417.1"/>
    </source>
</evidence>
<sequence>MSIDALNSGSVNTTGLDGSDKAGAGRPVSPFSHSQLGSGKVLFNPSLFVDASDIQDVLEGGANLKKLMATSKKTEETGDDFLETLHKKLQALKKVQETGQSQLDPEQLGALLKQLQTLHENGELNESAIKRALGGMSGQDQYEALGLIIETLRESDSEALANNLANTPVIDHNGQSVTFSEMRNGLQGSMSRVVDFTTLAEAMSYIHEEMKTSGGFYETVLAGIDWLRSGLVVEMAMMEGAGAASSSSDAGKPTAQAAEKLYLSGNTDGALALIHRMSDRNELLLLQEKMKQVPLNTPQQATVLTSIEERLNRLQPEKPKAPSGRSARQG</sequence>